<dbReference type="OrthoDB" id="10060424at2759"/>
<dbReference type="FunFam" id="2.10.25.10:FF:000038">
    <property type="entry name" value="Fibrillin 2"/>
    <property type="match status" value="1"/>
</dbReference>
<dbReference type="InterPro" id="IPR049883">
    <property type="entry name" value="NOTCH1_EGF-like"/>
</dbReference>
<dbReference type="InterPro" id="IPR000742">
    <property type="entry name" value="EGF"/>
</dbReference>
<dbReference type="PROSITE" id="PS00010">
    <property type="entry name" value="ASX_HYDROXYL"/>
    <property type="match status" value="3"/>
</dbReference>
<evidence type="ECO:0000256" key="4">
    <source>
        <dbReference type="ARBA" id="ARBA00022692"/>
    </source>
</evidence>
<evidence type="ECO:0000256" key="7">
    <source>
        <dbReference type="ARBA" id="ARBA00022989"/>
    </source>
</evidence>
<keyword evidence="11" id="KW-0325">Glycoprotein</keyword>
<dbReference type="Pfam" id="PF14670">
    <property type="entry name" value="FXa_inhibition"/>
    <property type="match status" value="1"/>
</dbReference>
<dbReference type="InterPro" id="IPR001881">
    <property type="entry name" value="EGF-like_Ca-bd_dom"/>
</dbReference>
<dbReference type="KEGG" id="alim:106517104"/>
<dbReference type="STRING" id="52670.A0A2I4B6A8"/>
<evidence type="ECO:0000256" key="1">
    <source>
        <dbReference type="ARBA" id="ARBA00004479"/>
    </source>
</evidence>
<evidence type="ECO:0000256" key="5">
    <source>
        <dbReference type="ARBA" id="ARBA00022729"/>
    </source>
</evidence>
<accession>A0A2I4B6A8</accession>
<evidence type="ECO:0000256" key="14">
    <source>
        <dbReference type="SAM" id="SignalP"/>
    </source>
</evidence>
<dbReference type="AlphaFoldDB" id="A0A2I4B6A8"/>
<gene>
    <name evidence="17" type="primary">LOC106517104</name>
</gene>
<evidence type="ECO:0000256" key="8">
    <source>
        <dbReference type="ARBA" id="ARBA00023136"/>
    </source>
</evidence>
<keyword evidence="6" id="KW-0677">Repeat</keyword>
<evidence type="ECO:0000256" key="12">
    <source>
        <dbReference type="PROSITE-ProRule" id="PRU00076"/>
    </source>
</evidence>
<feature type="chain" id="PRO_5014174174" evidence="14">
    <location>
        <begin position="29"/>
        <end position="311"/>
    </location>
</feature>
<dbReference type="Gene3D" id="2.10.25.10">
    <property type="entry name" value="Laminin"/>
    <property type="match status" value="5"/>
</dbReference>
<comment type="subcellular location">
    <subcellularLocation>
        <location evidence="1">Membrane</location>
        <topology evidence="1">Single-pass type I membrane protein</topology>
    </subcellularLocation>
</comment>
<evidence type="ECO:0000256" key="10">
    <source>
        <dbReference type="ARBA" id="ARBA00023170"/>
    </source>
</evidence>
<dbReference type="RefSeq" id="XP_013863272.1">
    <property type="nucleotide sequence ID" value="XM_014007818.1"/>
</dbReference>
<dbReference type="PANTHER" id="PTHR24050">
    <property type="entry name" value="PA14 DOMAIN-CONTAINING PROTEIN"/>
    <property type="match status" value="1"/>
</dbReference>
<dbReference type="GO" id="GO:0006897">
    <property type="term" value="P:endocytosis"/>
    <property type="evidence" value="ECO:0007669"/>
    <property type="project" value="UniProtKB-KW"/>
</dbReference>
<dbReference type="Proteomes" id="UP000192220">
    <property type="component" value="Unplaced"/>
</dbReference>
<name>A0A2I4B6A8_AUSLI</name>
<dbReference type="InterPro" id="IPR052235">
    <property type="entry name" value="Nephronectin_domain"/>
</dbReference>
<organism evidence="16 17">
    <name type="scientific">Austrofundulus limnaeus</name>
    <name type="common">Annual killifish</name>
    <dbReference type="NCBI Taxonomy" id="52670"/>
    <lineage>
        <taxon>Eukaryota</taxon>
        <taxon>Metazoa</taxon>
        <taxon>Chordata</taxon>
        <taxon>Craniata</taxon>
        <taxon>Vertebrata</taxon>
        <taxon>Euteleostomi</taxon>
        <taxon>Actinopterygii</taxon>
        <taxon>Neopterygii</taxon>
        <taxon>Teleostei</taxon>
        <taxon>Neoteleostei</taxon>
        <taxon>Acanthomorphata</taxon>
        <taxon>Ovalentaria</taxon>
        <taxon>Atherinomorphae</taxon>
        <taxon>Cyprinodontiformes</taxon>
        <taxon>Rivulidae</taxon>
        <taxon>Austrofundulus</taxon>
    </lineage>
</organism>
<keyword evidence="16" id="KW-1185">Reference proteome</keyword>
<dbReference type="PANTHER" id="PTHR24050:SF19">
    <property type="entry name" value="NEPHRONECTIN"/>
    <property type="match status" value="1"/>
</dbReference>
<dbReference type="InterPro" id="IPR018097">
    <property type="entry name" value="EGF_Ca-bd_CS"/>
</dbReference>
<comment type="caution">
    <text evidence="12">Lacks conserved residue(s) required for the propagation of feature annotation.</text>
</comment>
<dbReference type="InterPro" id="IPR000152">
    <property type="entry name" value="EGF-type_Asp/Asn_hydroxyl_site"/>
</dbReference>
<feature type="signal peptide" evidence="14">
    <location>
        <begin position="1"/>
        <end position="28"/>
    </location>
</feature>
<keyword evidence="2 12" id="KW-0245">EGF-like domain</keyword>
<proteinExistence type="predicted"/>
<dbReference type="GO" id="GO:0071944">
    <property type="term" value="C:cell periphery"/>
    <property type="evidence" value="ECO:0007669"/>
    <property type="project" value="UniProtKB-ARBA"/>
</dbReference>
<dbReference type="PROSITE" id="PS01186">
    <property type="entry name" value="EGF_2"/>
    <property type="match status" value="2"/>
</dbReference>
<protein>
    <submittedName>
        <fullName evidence="17">Nephronectin</fullName>
    </submittedName>
</protein>
<feature type="domain" description="EGF-like" evidence="15">
    <location>
        <begin position="218"/>
        <end position="258"/>
    </location>
</feature>
<dbReference type="GO" id="GO:0005509">
    <property type="term" value="F:calcium ion binding"/>
    <property type="evidence" value="ECO:0007669"/>
    <property type="project" value="InterPro"/>
</dbReference>
<evidence type="ECO:0000313" key="16">
    <source>
        <dbReference type="Proteomes" id="UP000192220"/>
    </source>
</evidence>
<reference evidence="17" key="1">
    <citation type="submission" date="2025-08" db="UniProtKB">
        <authorList>
            <consortium name="RefSeq"/>
        </authorList>
    </citation>
    <scope>IDENTIFICATION</scope>
    <source>
        <strain evidence="17">Quisiro</strain>
        <tissue evidence="17">Liver</tissue>
    </source>
</reference>
<dbReference type="GO" id="GO:0030855">
    <property type="term" value="P:epithelial cell differentiation"/>
    <property type="evidence" value="ECO:0007669"/>
    <property type="project" value="UniProtKB-ARBA"/>
</dbReference>
<keyword evidence="8" id="KW-0472">Membrane</keyword>
<dbReference type="InterPro" id="IPR009030">
    <property type="entry name" value="Growth_fac_rcpt_cys_sf"/>
</dbReference>
<dbReference type="SUPFAM" id="SSF57184">
    <property type="entry name" value="Growth factor receptor domain"/>
    <property type="match status" value="1"/>
</dbReference>
<evidence type="ECO:0000256" key="2">
    <source>
        <dbReference type="ARBA" id="ARBA00022536"/>
    </source>
</evidence>
<evidence type="ECO:0000256" key="6">
    <source>
        <dbReference type="ARBA" id="ARBA00022737"/>
    </source>
</evidence>
<feature type="region of interest" description="Disordered" evidence="13">
    <location>
        <begin position="284"/>
        <end position="311"/>
    </location>
</feature>
<dbReference type="SMART" id="SM00179">
    <property type="entry name" value="EGF_CA"/>
    <property type="match status" value="3"/>
</dbReference>
<evidence type="ECO:0000256" key="9">
    <source>
        <dbReference type="ARBA" id="ARBA00023157"/>
    </source>
</evidence>
<keyword evidence="10" id="KW-0675">Receptor</keyword>
<dbReference type="GeneID" id="106517104"/>
<dbReference type="PROSITE" id="PS50026">
    <property type="entry name" value="EGF_3"/>
    <property type="match status" value="3"/>
</dbReference>
<dbReference type="GO" id="GO:0016020">
    <property type="term" value="C:membrane"/>
    <property type="evidence" value="ECO:0007669"/>
    <property type="project" value="UniProtKB-SubCell"/>
</dbReference>
<dbReference type="PROSITE" id="PS01187">
    <property type="entry name" value="EGF_CA"/>
    <property type="match status" value="1"/>
</dbReference>
<keyword evidence="5 14" id="KW-0732">Signal</keyword>
<dbReference type="SUPFAM" id="SSF57196">
    <property type="entry name" value="EGF/Laminin"/>
    <property type="match status" value="1"/>
</dbReference>
<evidence type="ECO:0000256" key="13">
    <source>
        <dbReference type="SAM" id="MobiDB-lite"/>
    </source>
</evidence>
<evidence type="ECO:0000313" key="17">
    <source>
        <dbReference type="RefSeq" id="XP_013863272.1"/>
    </source>
</evidence>
<dbReference type="FunFam" id="2.10.25.10:FF:000009">
    <property type="entry name" value="Low-density lipoprotein receptor isoform 1"/>
    <property type="match status" value="1"/>
</dbReference>
<feature type="domain" description="EGF-like" evidence="15">
    <location>
        <begin position="174"/>
        <end position="211"/>
    </location>
</feature>
<dbReference type="Pfam" id="PF12947">
    <property type="entry name" value="EGF_3"/>
    <property type="match status" value="1"/>
</dbReference>
<keyword evidence="3" id="KW-0254">Endocytosis</keyword>
<dbReference type="Pfam" id="PF07645">
    <property type="entry name" value="EGF_CA"/>
    <property type="match status" value="1"/>
</dbReference>
<dbReference type="InParanoid" id="A0A2I4B6A8"/>
<feature type="compositionally biased region" description="Basic and acidic residues" evidence="13">
    <location>
        <begin position="296"/>
        <end position="311"/>
    </location>
</feature>
<sequence>MTEARQVFMVMVHFILLSLAHQRRSVEGRQDKLGHTKTGLSKFNRTISCSFKWRNVDGICQPACRKSCGNGKCVRRDKCSCFPGYEGSQCDEDVNECGLLERLCSQRCVNTPGSYRCYCEPGYTLSADGYTCVRETTCFALRCQFGCQLEKVGVGQCLCPPGLHLAVDNRTCEDVNECQDPDVCPHQRTCRNTFGSFLCVCRDGFVMGTVHGSVECRDKDECLIGSHQCSRHARCINTVGSYTCHCSDDYFGNGRTCRLKRTPQSKAVMYFNYKLSKRMKPIDPYGTIMPQKRRTGNNEHQFKRLSKDKCS</sequence>
<dbReference type="InterPro" id="IPR024731">
    <property type="entry name" value="NELL2-like_EGF"/>
</dbReference>
<keyword evidence="4" id="KW-0812">Transmembrane</keyword>
<dbReference type="CDD" id="cd00054">
    <property type="entry name" value="EGF_CA"/>
    <property type="match status" value="2"/>
</dbReference>
<dbReference type="SMART" id="SM00181">
    <property type="entry name" value="EGF"/>
    <property type="match status" value="5"/>
</dbReference>
<keyword evidence="7" id="KW-1133">Transmembrane helix</keyword>
<evidence type="ECO:0000256" key="3">
    <source>
        <dbReference type="ARBA" id="ARBA00022583"/>
    </source>
</evidence>
<evidence type="ECO:0000256" key="11">
    <source>
        <dbReference type="ARBA" id="ARBA00023180"/>
    </source>
</evidence>
<dbReference type="FunFam" id="2.10.25.10:FF:000010">
    <property type="entry name" value="Pro-epidermal growth factor"/>
    <property type="match status" value="1"/>
</dbReference>
<feature type="domain" description="EGF-like" evidence="15">
    <location>
        <begin position="93"/>
        <end position="133"/>
    </location>
</feature>
<evidence type="ECO:0000259" key="15">
    <source>
        <dbReference type="PROSITE" id="PS50026"/>
    </source>
</evidence>
<dbReference type="PROSITE" id="PS00022">
    <property type="entry name" value="EGF_1"/>
    <property type="match status" value="1"/>
</dbReference>
<keyword evidence="9" id="KW-1015">Disulfide bond</keyword>